<keyword evidence="8" id="KW-1133">Transmembrane helix</keyword>
<accession>K0Z720</accession>
<evidence type="ECO:0000256" key="3">
    <source>
        <dbReference type="ARBA" id="ARBA00022960"/>
    </source>
</evidence>
<proteinExistence type="predicted"/>
<evidence type="ECO:0000256" key="6">
    <source>
        <dbReference type="PROSITE-ProRule" id="PRU01373"/>
    </source>
</evidence>
<evidence type="ECO:0000259" key="9">
    <source>
        <dbReference type="PROSITE" id="PS52029"/>
    </source>
</evidence>
<dbReference type="Pfam" id="PF03734">
    <property type="entry name" value="YkuD"/>
    <property type="match status" value="1"/>
</dbReference>
<dbReference type="InterPro" id="IPR022029">
    <property type="entry name" value="YoaR-like_PG-bd"/>
</dbReference>
<sequence>MMSTQNPDYETSYVGIQPTDAGSSSPKKPSSKKKWIIIGAIVAALLLVAAAIVGYSIYFKDKAVPGATVAGKSVTGMTASQVAEKVQKESASAAVRISGDATKSASLSDLGYKVDAKKAATEALAPSQGFLSRLAGLFNPPSVTPTYSSTAGKVSAYAASLLGGAENTPVNAKVVLSEDGSAFQLKSGKPGRGINPDQLADAAQKAAKTLSSQDVHVKAVQSEPAITDQKAKAFLDKANKLVELPFTITYDSESYQPSAEKKRAWVDFGENGAGKQTAPKMNNDRVLEWVNKLAGQVSKDPQNGLKNVDSSGKTLATVREPEDGYAIDNAPALAKAGTQALNSNKEYTGKFTSKPKKAEWETRTIARGAEKLAYPATEGEKWIDINLSNHTISAYQGAQMLRGPEPMVDGMPGYETIQGTFQIQRKYRFDDMRGEDYFTPDVPFAMYFSGGYAIHGTPWRGSFGYAGPSGSHGCVNLPVSLAGWYYEWAPVGTTTVVHY</sequence>
<keyword evidence="8" id="KW-0472">Membrane</keyword>
<dbReference type="Pfam" id="PF12229">
    <property type="entry name" value="PG_binding_4"/>
    <property type="match status" value="1"/>
</dbReference>
<dbReference type="InterPro" id="IPR050979">
    <property type="entry name" value="LD-transpeptidase"/>
</dbReference>
<feature type="active site" description="Proton donor/acceptor" evidence="6">
    <location>
        <position position="455"/>
    </location>
</feature>
<keyword evidence="8" id="KW-0812">Transmembrane</keyword>
<evidence type="ECO:0000256" key="4">
    <source>
        <dbReference type="ARBA" id="ARBA00022984"/>
    </source>
</evidence>
<dbReference type="GO" id="GO:0016740">
    <property type="term" value="F:transferase activity"/>
    <property type="evidence" value="ECO:0007669"/>
    <property type="project" value="UniProtKB-KW"/>
</dbReference>
<dbReference type="eggNOG" id="COG1376">
    <property type="taxonomic scope" value="Bacteria"/>
</dbReference>
<dbReference type="UniPathway" id="UPA00219"/>
<keyword evidence="5 6" id="KW-0961">Cell wall biogenesis/degradation</keyword>
<dbReference type="InterPro" id="IPR005490">
    <property type="entry name" value="LD_TPept_cat_dom"/>
</dbReference>
<dbReference type="PATRIC" id="fig|888439.3.peg.247"/>
<keyword evidence="4 6" id="KW-0573">Peptidoglycan synthesis</keyword>
<evidence type="ECO:0000256" key="7">
    <source>
        <dbReference type="SAM" id="MobiDB-lite"/>
    </source>
</evidence>
<dbReference type="EMBL" id="AGWP01000002">
    <property type="protein sequence ID" value="EJZ87984.1"/>
    <property type="molecule type" value="Genomic_DNA"/>
</dbReference>
<organism evidence="10 11">
    <name type="scientific">Winkia neuii BV029A5</name>
    <dbReference type="NCBI Taxonomy" id="888439"/>
    <lineage>
        <taxon>Bacteria</taxon>
        <taxon>Bacillati</taxon>
        <taxon>Actinomycetota</taxon>
        <taxon>Actinomycetes</taxon>
        <taxon>Actinomycetales</taxon>
        <taxon>Actinomycetaceae</taxon>
        <taxon>Winkia</taxon>
    </lineage>
</organism>
<dbReference type="GO" id="GO:0071972">
    <property type="term" value="F:peptidoglycan L,D-transpeptidase activity"/>
    <property type="evidence" value="ECO:0007669"/>
    <property type="project" value="TreeGrafter"/>
</dbReference>
<dbReference type="PROSITE" id="PS52029">
    <property type="entry name" value="LD_TPASE"/>
    <property type="match status" value="1"/>
</dbReference>
<dbReference type="Proteomes" id="UP000006075">
    <property type="component" value="Unassembled WGS sequence"/>
</dbReference>
<feature type="region of interest" description="Disordered" evidence="7">
    <location>
        <begin position="1"/>
        <end position="30"/>
    </location>
</feature>
<dbReference type="CDD" id="cd16913">
    <property type="entry name" value="YkuD_like"/>
    <property type="match status" value="1"/>
</dbReference>
<dbReference type="InterPro" id="IPR038063">
    <property type="entry name" value="Transpep_catalytic_dom"/>
</dbReference>
<evidence type="ECO:0000313" key="11">
    <source>
        <dbReference type="Proteomes" id="UP000006075"/>
    </source>
</evidence>
<dbReference type="GO" id="GO:0008360">
    <property type="term" value="P:regulation of cell shape"/>
    <property type="evidence" value="ECO:0007669"/>
    <property type="project" value="UniProtKB-UniRule"/>
</dbReference>
<evidence type="ECO:0000256" key="2">
    <source>
        <dbReference type="ARBA" id="ARBA00022679"/>
    </source>
</evidence>
<evidence type="ECO:0000256" key="8">
    <source>
        <dbReference type="SAM" id="Phobius"/>
    </source>
</evidence>
<dbReference type="GO" id="GO:0018104">
    <property type="term" value="P:peptidoglycan-protein cross-linking"/>
    <property type="evidence" value="ECO:0007669"/>
    <property type="project" value="TreeGrafter"/>
</dbReference>
<comment type="pathway">
    <text evidence="1 6">Cell wall biogenesis; peptidoglycan biosynthesis.</text>
</comment>
<feature type="transmembrane region" description="Helical" evidence="8">
    <location>
        <begin position="35"/>
        <end position="58"/>
    </location>
</feature>
<feature type="active site" description="Nucleophile" evidence="6">
    <location>
        <position position="474"/>
    </location>
</feature>
<name>K0Z720_9ACTO</name>
<evidence type="ECO:0000256" key="1">
    <source>
        <dbReference type="ARBA" id="ARBA00004752"/>
    </source>
</evidence>
<protein>
    <recommendedName>
        <fullName evidence="9">L,D-TPase catalytic domain-containing protein</fullName>
    </recommendedName>
</protein>
<keyword evidence="3 6" id="KW-0133">Cell shape</keyword>
<comment type="caution">
    <text evidence="10">The sequence shown here is derived from an EMBL/GenBank/DDBJ whole genome shotgun (WGS) entry which is preliminary data.</text>
</comment>
<gene>
    <name evidence="10" type="ORF">HMPREF9240_00243</name>
</gene>
<dbReference type="PANTHER" id="PTHR30582:SF2">
    <property type="entry name" value="L,D-TRANSPEPTIDASE YCIB-RELATED"/>
    <property type="match status" value="1"/>
</dbReference>
<reference evidence="10 11" key="1">
    <citation type="submission" date="2012-07" db="EMBL/GenBank/DDBJ databases">
        <title>The Genome Sequence of Actinomyces neuii subsp. anitratus BVS029A5.</title>
        <authorList>
            <consortium name="The Broad Institute Genome Sequencing Platform"/>
            <person name="Earl A."/>
            <person name="Ward D."/>
            <person name="Feldgarden M."/>
            <person name="Gevers D."/>
            <person name="Saerens B."/>
            <person name="Vaneechoutte M."/>
            <person name="Walker B."/>
            <person name="Young S.K."/>
            <person name="Zeng Q."/>
            <person name="Gargeya S."/>
            <person name="Fitzgerald M."/>
            <person name="Haas B."/>
            <person name="Abouelleil A."/>
            <person name="Alvarado L."/>
            <person name="Arachchi H.M."/>
            <person name="Berlin A."/>
            <person name="Chapman S.B."/>
            <person name="Goldberg J."/>
            <person name="Griggs A."/>
            <person name="Gujja S."/>
            <person name="Hansen M."/>
            <person name="Howarth C."/>
            <person name="Imamovic A."/>
            <person name="Larimer J."/>
            <person name="McCowen C."/>
            <person name="Montmayeur A."/>
            <person name="Murphy C."/>
            <person name="Neiman D."/>
            <person name="Pearson M."/>
            <person name="Priest M."/>
            <person name="Roberts A."/>
            <person name="Saif S."/>
            <person name="Shea T."/>
            <person name="Sisk P."/>
            <person name="Sykes S."/>
            <person name="Wortman J."/>
            <person name="Nusbaum C."/>
            <person name="Birren B."/>
        </authorList>
    </citation>
    <scope>NUCLEOTIDE SEQUENCE [LARGE SCALE GENOMIC DNA]</scope>
    <source>
        <strain evidence="10 11">BVS029A5</strain>
    </source>
</reference>
<keyword evidence="2" id="KW-0808">Transferase</keyword>
<dbReference type="SUPFAM" id="SSF141523">
    <property type="entry name" value="L,D-transpeptidase catalytic domain-like"/>
    <property type="match status" value="1"/>
</dbReference>
<dbReference type="Gene3D" id="2.40.440.10">
    <property type="entry name" value="L,D-transpeptidase catalytic domain-like"/>
    <property type="match status" value="1"/>
</dbReference>
<dbReference type="GO" id="GO:0005576">
    <property type="term" value="C:extracellular region"/>
    <property type="evidence" value="ECO:0007669"/>
    <property type="project" value="TreeGrafter"/>
</dbReference>
<dbReference type="AlphaFoldDB" id="K0Z720"/>
<feature type="domain" description="L,D-TPase catalytic" evidence="9">
    <location>
        <begin position="381"/>
        <end position="498"/>
    </location>
</feature>
<evidence type="ECO:0000313" key="10">
    <source>
        <dbReference type="EMBL" id="EJZ87984.1"/>
    </source>
</evidence>
<dbReference type="OrthoDB" id="3176960at2"/>
<dbReference type="PANTHER" id="PTHR30582">
    <property type="entry name" value="L,D-TRANSPEPTIDASE"/>
    <property type="match status" value="1"/>
</dbReference>
<dbReference type="HOGENOM" id="CLU_029999_1_0_11"/>
<evidence type="ECO:0000256" key="5">
    <source>
        <dbReference type="ARBA" id="ARBA00023316"/>
    </source>
</evidence>
<dbReference type="GO" id="GO:0071555">
    <property type="term" value="P:cell wall organization"/>
    <property type="evidence" value="ECO:0007669"/>
    <property type="project" value="UniProtKB-UniRule"/>
</dbReference>
<keyword evidence="11" id="KW-1185">Reference proteome</keyword>